<dbReference type="GO" id="GO:0033499">
    <property type="term" value="P:galactose catabolic process via UDP-galactose, Leloir pathway"/>
    <property type="evidence" value="ECO:0007669"/>
    <property type="project" value="TreeGrafter"/>
</dbReference>
<reference evidence="2" key="1">
    <citation type="journal article" date="2010" name="Genome Res.">
        <title>Population genomic sequencing of Coccidioides fungi reveals recent hybridization and transposon control.</title>
        <authorList>
            <person name="Neafsey D.E."/>
            <person name="Barker B.M."/>
            <person name="Sharpton T.J."/>
            <person name="Stajich J.E."/>
            <person name="Park D.J."/>
            <person name="Whiston E."/>
            <person name="Hung C.-Y."/>
            <person name="McMahan C."/>
            <person name="White J."/>
            <person name="Sykes S."/>
            <person name="Heiman D."/>
            <person name="Young S."/>
            <person name="Zeng Q."/>
            <person name="Abouelleil A."/>
            <person name="Aftuck L."/>
            <person name="Bessette D."/>
            <person name="Brown A."/>
            <person name="FitzGerald M."/>
            <person name="Lui A."/>
            <person name="Macdonald J.P."/>
            <person name="Priest M."/>
            <person name="Orbach M.J."/>
            <person name="Galgiani J.N."/>
            <person name="Kirkland T.N."/>
            <person name="Cole G.T."/>
            <person name="Birren B.W."/>
            <person name="Henn M.R."/>
            <person name="Taylor J.W."/>
            <person name="Rounsley S.D."/>
        </authorList>
    </citation>
    <scope>NUCLEOTIDE SEQUENCE [LARGE SCALE GENOMIC DNA]</scope>
    <source>
        <strain evidence="2">RMSCC 3703</strain>
    </source>
</reference>
<evidence type="ECO:0000313" key="2">
    <source>
        <dbReference type="Proteomes" id="UP000054559"/>
    </source>
</evidence>
<dbReference type="OrthoDB" id="274691at2759"/>
<dbReference type="EMBL" id="DS268118">
    <property type="protein sequence ID" value="KMU71845.1"/>
    <property type="molecule type" value="Genomic_DNA"/>
</dbReference>
<dbReference type="STRING" id="454286.A0A0J8QHC5"/>
<evidence type="ECO:0000313" key="1">
    <source>
        <dbReference type="EMBL" id="KMU71845.1"/>
    </source>
</evidence>
<dbReference type="Proteomes" id="UP000054559">
    <property type="component" value="Unassembled WGS sequence"/>
</dbReference>
<dbReference type="GO" id="GO:0006006">
    <property type="term" value="P:glucose metabolic process"/>
    <property type="evidence" value="ECO:0007669"/>
    <property type="project" value="TreeGrafter"/>
</dbReference>
<accession>A0A0J8QHC5</accession>
<dbReference type="GO" id="GO:0004034">
    <property type="term" value="F:aldose 1-epimerase activity"/>
    <property type="evidence" value="ECO:0007669"/>
    <property type="project" value="TreeGrafter"/>
</dbReference>
<dbReference type="PANTHER" id="PTHR10091:SF6">
    <property type="entry name" value="1-EPIMERASE, PUTATIVE (AFU_ORTHOLOGUE AFUA_3G13240)-RELATED"/>
    <property type="match status" value="1"/>
</dbReference>
<dbReference type="InterPro" id="IPR011013">
    <property type="entry name" value="Gal_mutarotase_sf_dom"/>
</dbReference>
<sequence length="269" mass="29340">MAGSDPGEWSPSRISYSSWSRLSVPLYFKARVVRSVPGRVSPAANGPSGGWTGIVSSDKWLQRMTIHFPLVGIISRRGTSIPTWSYGQIADVKTSFDEALDFTSPKLIGQDIQSTTGLCGDNCTGYDTCFIIDRPTNISDWTSSPKAMVPALNMFSTTTGISMLVSTNQHAVQIYTCSGQNGTLPVKQSQVDRNNQQNTGNTTHPVDTVQKYGCIVIEPEGWIDGVNNPQWGQLQYQIFGPNTPPAVNWATYVLEECNGEIHVNGEVSD</sequence>
<dbReference type="AlphaFoldDB" id="A0A0J8QHC5"/>
<protein>
    <submittedName>
        <fullName evidence="1">Uncharacterized protein</fullName>
    </submittedName>
</protein>
<dbReference type="SUPFAM" id="SSF74650">
    <property type="entry name" value="Galactose mutarotase-like"/>
    <property type="match status" value="1"/>
</dbReference>
<dbReference type="PANTHER" id="PTHR10091">
    <property type="entry name" value="ALDOSE-1-EPIMERASE"/>
    <property type="match status" value="1"/>
</dbReference>
<organism evidence="1 2">
    <name type="scientific">Coccidioides immitis RMSCC 3703</name>
    <dbReference type="NCBI Taxonomy" id="454286"/>
    <lineage>
        <taxon>Eukaryota</taxon>
        <taxon>Fungi</taxon>
        <taxon>Dikarya</taxon>
        <taxon>Ascomycota</taxon>
        <taxon>Pezizomycotina</taxon>
        <taxon>Eurotiomycetes</taxon>
        <taxon>Eurotiomycetidae</taxon>
        <taxon>Onygenales</taxon>
        <taxon>Onygenaceae</taxon>
        <taxon>Coccidioides</taxon>
    </lineage>
</organism>
<dbReference type="GO" id="GO:0030246">
    <property type="term" value="F:carbohydrate binding"/>
    <property type="evidence" value="ECO:0007669"/>
    <property type="project" value="InterPro"/>
</dbReference>
<name>A0A0J8QHC5_COCIT</name>
<gene>
    <name evidence="1" type="ORF">CISG_00155</name>
</gene>
<dbReference type="Gene3D" id="2.70.98.10">
    <property type="match status" value="1"/>
</dbReference>
<proteinExistence type="predicted"/>
<dbReference type="InterPro" id="IPR014718">
    <property type="entry name" value="GH-type_carb-bd"/>
</dbReference>